<dbReference type="EMBL" id="CAJNOC010001669">
    <property type="protein sequence ID" value="CAF0882629.1"/>
    <property type="molecule type" value="Genomic_DNA"/>
</dbReference>
<dbReference type="Proteomes" id="UP000663879">
    <property type="component" value="Unassembled WGS sequence"/>
</dbReference>
<dbReference type="OrthoDB" id="9988752at2759"/>
<keyword evidence="5" id="KW-1185">Reference proteome</keyword>
<dbReference type="GO" id="GO:0007411">
    <property type="term" value="P:axon guidance"/>
    <property type="evidence" value="ECO:0007669"/>
    <property type="project" value="TreeGrafter"/>
</dbReference>
<dbReference type="SUPFAM" id="SSF101912">
    <property type="entry name" value="Sema domain"/>
    <property type="match status" value="1"/>
</dbReference>
<dbReference type="GO" id="GO:0045499">
    <property type="term" value="F:chemorepellent activity"/>
    <property type="evidence" value="ECO:0007669"/>
    <property type="project" value="TreeGrafter"/>
</dbReference>
<sequence>MFLDRFLYLLSLSILYMPNEITSFYSKSEPISSINLIENKNQTDVMMFPSFSDSEEHFNLIMCDKDMNYLVLGARDKLIHVVQKDKQVQILETKLPETRHMKKDCDVHECFNYILLILPLSKENNDFNTLICGTYFGLFQCIEAFQNQTNGLIENFSNKSILSAPKSVTNPLTGKNTYYMSEIETISDNKKSSIEYVMYTASSWTENSQYLAAHSSRNNYQEYNLFKKIGASKSFVRFLENDNKLFLFHNELSFEIDEGETDRDILVSTSLVTQFCKNDLNILNNINPVFYTELTAKIYCFNEAFKSNSGNSKIFKFDSLEYISNLINLNSEKESSSKQLFYGIFNTPKNQITGTAICFFDLNDFSMVFQNQNFKRPNYSFMGNAEYKFMPQNCPNLTITQKYNYEKFTSKIGSMNKAIFPINKRKASFIATEDFRLTTLLVLDERKNQVSPKLRKLEYDYLNIILAGSDNGKLFRLAHFYNSNYFLNQKLDEEKLIFLEEIQLFSNKSINEIRVLRNRNNGSLIAISNDQIKVIPEDLCSIYSTCEQCTNRKNMIDVFEEICIWKNKCVSISKKDPQIINYPLKTENCLGSNFLKTKLTTKEFIIKVINISNSESQKTGLKPNRTLEENEKLNSLEDKYFQNESILILYGALGTFLILTITLTVILVSLTSKKSKTKLILERFKENISCIAKDNSIKPNSSMYMDSIYSFITNINKRNQNIYQINSTNKELMTNSLKTPFDCMISENIISQKDTSFEVDQFYQLENVENGIIIDYSLMPGLDSETSVETIYDVKRGKQETNFKFPLNSLNKGNSNSPFCQERPSIIIANDENDGFFDKNLIFTIDKGKFSNLSSRNFQEKMNTLF</sequence>
<keyword evidence="2" id="KW-0472">Membrane</keyword>
<feature type="transmembrane region" description="Helical" evidence="2">
    <location>
        <begin position="647"/>
        <end position="670"/>
    </location>
</feature>
<dbReference type="GO" id="GO:0071526">
    <property type="term" value="P:semaphorin-plexin signaling pathway"/>
    <property type="evidence" value="ECO:0007669"/>
    <property type="project" value="TreeGrafter"/>
</dbReference>
<dbReference type="InterPro" id="IPR001627">
    <property type="entry name" value="Semap_dom"/>
</dbReference>
<evidence type="ECO:0000259" key="3">
    <source>
        <dbReference type="PROSITE" id="PS51004"/>
    </source>
</evidence>
<dbReference type="PROSITE" id="PS51004">
    <property type="entry name" value="SEMA"/>
    <property type="match status" value="1"/>
</dbReference>
<reference evidence="4" key="1">
    <citation type="submission" date="2021-02" db="EMBL/GenBank/DDBJ databases">
        <authorList>
            <person name="Nowell W R."/>
        </authorList>
    </citation>
    <scope>NUCLEOTIDE SEQUENCE</scope>
    <source>
        <strain evidence="4">Ploen Becks lab</strain>
    </source>
</reference>
<dbReference type="PANTHER" id="PTHR11036:SF127">
    <property type="entry name" value="SEMAPHORIN-1A"/>
    <property type="match status" value="1"/>
</dbReference>
<feature type="domain" description="Sema" evidence="3">
    <location>
        <begin position="28"/>
        <end position="537"/>
    </location>
</feature>
<evidence type="ECO:0000256" key="2">
    <source>
        <dbReference type="SAM" id="Phobius"/>
    </source>
</evidence>
<proteinExistence type="predicted"/>
<evidence type="ECO:0000313" key="5">
    <source>
        <dbReference type="Proteomes" id="UP000663879"/>
    </source>
</evidence>
<dbReference type="InterPro" id="IPR036352">
    <property type="entry name" value="Semap_dom_sf"/>
</dbReference>
<name>A0A813YDC2_9BILA</name>
<evidence type="ECO:0000313" key="4">
    <source>
        <dbReference type="EMBL" id="CAF0882629.1"/>
    </source>
</evidence>
<comment type="caution">
    <text evidence="4">The sequence shown here is derived from an EMBL/GenBank/DDBJ whole genome shotgun (WGS) entry which is preliminary data.</text>
</comment>
<dbReference type="InterPro" id="IPR027231">
    <property type="entry name" value="Semaphorin"/>
</dbReference>
<dbReference type="PANTHER" id="PTHR11036">
    <property type="entry name" value="SEMAPHORIN"/>
    <property type="match status" value="1"/>
</dbReference>
<keyword evidence="2" id="KW-1133">Transmembrane helix</keyword>
<dbReference type="InterPro" id="IPR015943">
    <property type="entry name" value="WD40/YVTN_repeat-like_dom_sf"/>
</dbReference>
<dbReference type="GO" id="GO:0030215">
    <property type="term" value="F:semaphorin receptor binding"/>
    <property type="evidence" value="ECO:0007669"/>
    <property type="project" value="InterPro"/>
</dbReference>
<organism evidence="4 5">
    <name type="scientific">Brachionus calyciflorus</name>
    <dbReference type="NCBI Taxonomy" id="104777"/>
    <lineage>
        <taxon>Eukaryota</taxon>
        <taxon>Metazoa</taxon>
        <taxon>Spiralia</taxon>
        <taxon>Gnathifera</taxon>
        <taxon>Rotifera</taxon>
        <taxon>Eurotatoria</taxon>
        <taxon>Monogononta</taxon>
        <taxon>Pseudotrocha</taxon>
        <taxon>Ploima</taxon>
        <taxon>Brachionidae</taxon>
        <taxon>Brachionus</taxon>
    </lineage>
</organism>
<dbReference type="AlphaFoldDB" id="A0A813YDC2"/>
<evidence type="ECO:0000256" key="1">
    <source>
        <dbReference type="PROSITE-ProRule" id="PRU00352"/>
    </source>
</evidence>
<keyword evidence="2" id="KW-0812">Transmembrane</keyword>
<dbReference type="Pfam" id="PF01403">
    <property type="entry name" value="Sema"/>
    <property type="match status" value="1"/>
</dbReference>
<gene>
    <name evidence="4" type="ORF">OXX778_LOCUS10493</name>
</gene>
<dbReference type="GO" id="GO:0005886">
    <property type="term" value="C:plasma membrane"/>
    <property type="evidence" value="ECO:0007669"/>
    <property type="project" value="TreeGrafter"/>
</dbReference>
<comment type="caution">
    <text evidence="1">Lacks conserved residue(s) required for the propagation of feature annotation.</text>
</comment>
<dbReference type="GO" id="GO:0030335">
    <property type="term" value="P:positive regulation of cell migration"/>
    <property type="evidence" value="ECO:0007669"/>
    <property type="project" value="TreeGrafter"/>
</dbReference>
<protein>
    <recommendedName>
        <fullName evidence="3">Sema domain-containing protein</fullName>
    </recommendedName>
</protein>
<dbReference type="Gene3D" id="2.130.10.10">
    <property type="entry name" value="YVTN repeat-like/Quinoprotein amine dehydrogenase"/>
    <property type="match status" value="1"/>
</dbReference>
<dbReference type="SMART" id="SM00630">
    <property type="entry name" value="Sema"/>
    <property type="match status" value="1"/>
</dbReference>
<accession>A0A813YDC2</accession>